<keyword evidence="2 5" id="KW-0547">Nucleotide-binding</keyword>
<dbReference type="Pfam" id="PF03099">
    <property type="entry name" value="BPL_LplA_LipB"/>
    <property type="match status" value="1"/>
</dbReference>
<evidence type="ECO:0000313" key="7">
    <source>
        <dbReference type="EMBL" id="SFJ59238.1"/>
    </source>
</evidence>
<proteinExistence type="inferred from homology"/>
<feature type="binding site" evidence="5">
    <location>
        <position position="189"/>
    </location>
    <ligand>
        <name>biotin</name>
        <dbReference type="ChEBI" id="CHEBI:57586"/>
    </ligand>
</feature>
<dbReference type="PANTHER" id="PTHR12835:SF5">
    <property type="entry name" value="BIOTIN--PROTEIN LIGASE"/>
    <property type="match status" value="1"/>
</dbReference>
<feature type="binding site" evidence="5">
    <location>
        <position position="118"/>
    </location>
    <ligand>
        <name>biotin</name>
        <dbReference type="ChEBI" id="CHEBI:57586"/>
    </ligand>
</feature>
<evidence type="ECO:0000259" key="6">
    <source>
        <dbReference type="PROSITE" id="PS51733"/>
    </source>
</evidence>
<dbReference type="GO" id="GO:0006355">
    <property type="term" value="P:regulation of DNA-templated transcription"/>
    <property type="evidence" value="ECO:0007669"/>
    <property type="project" value="UniProtKB-UniRule"/>
</dbReference>
<dbReference type="GO" id="GO:0004077">
    <property type="term" value="F:biotin--[biotin carboxyl-carrier protein] ligase activity"/>
    <property type="evidence" value="ECO:0007669"/>
    <property type="project" value="UniProtKB-UniRule"/>
</dbReference>
<dbReference type="InterPro" id="IPR003142">
    <property type="entry name" value="BPL_C"/>
</dbReference>
<dbReference type="Gene3D" id="1.10.10.10">
    <property type="entry name" value="Winged helix-like DNA-binding domain superfamily/Winged helix DNA-binding domain"/>
    <property type="match status" value="1"/>
</dbReference>
<dbReference type="SUPFAM" id="SSF46785">
    <property type="entry name" value="Winged helix' DNA-binding domain"/>
    <property type="match status" value="1"/>
</dbReference>
<dbReference type="InterPro" id="IPR030855">
    <property type="entry name" value="Bifunct_BirA"/>
</dbReference>
<evidence type="ECO:0000256" key="2">
    <source>
        <dbReference type="ARBA" id="ARBA00022741"/>
    </source>
</evidence>
<dbReference type="InterPro" id="IPR045864">
    <property type="entry name" value="aa-tRNA-synth_II/BPL/LPL"/>
</dbReference>
<dbReference type="AlphaFoldDB" id="A0A1I3SKE5"/>
<dbReference type="PANTHER" id="PTHR12835">
    <property type="entry name" value="BIOTIN PROTEIN LIGASE"/>
    <property type="match status" value="1"/>
</dbReference>
<evidence type="ECO:0000256" key="5">
    <source>
        <dbReference type="HAMAP-Rule" id="MF_00978"/>
    </source>
</evidence>
<evidence type="ECO:0000256" key="1">
    <source>
        <dbReference type="ARBA" id="ARBA00022598"/>
    </source>
</evidence>
<dbReference type="OrthoDB" id="9807064at2"/>
<evidence type="ECO:0000313" key="8">
    <source>
        <dbReference type="Proteomes" id="UP000199545"/>
    </source>
</evidence>
<keyword evidence="3 5" id="KW-0067">ATP-binding</keyword>
<organism evidence="7 8">
    <name type="scientific">Thermoflavimicrobium dichotomicum</name>
    <dbReference type="NCBI Taxonomy" id="46223"/>
    <lineage>
        <taxon>Bacteria</taxon>
        <taxon>Bacillati</taxon>
        <taxon>Bacillota</taxon>
        <taxon>Bacilli</taxon>
        <taxon>Bacillales</taxon>
        <taxon>Thermoactinomycetaceae</taxon>
        <taxon>Thermoflavimicrobium</taxon>
    </lineage>
</organism>
<dbReference type="InterPro" id="IPR004408">
    <property type="entry name" value="Biotin_CoA_COase_ligase"/>
</dbReference>
<keyword evidence="8" id="KW-1185">Reference proteome</keyword>
<comment type="similarity">
    <text evidence="5">Belongs to the biotin--protein ligase family.</text>
</comment>
<dbReference type="Proteomes" id="UP000199545">
    <property type="component" value="Unassembled WGS sequence"/>
</dbReference>
<feature type="DNA-binding region" description="H-T-H motif" evidence="5">
    <location>
        <begin position="23"/>
        <end position="42"/>
    </location>
</feature>
<keyword evidence="5" id="KW-0678">Repressor</keyword>
<dbReference type="EMBL" id="FORR01000013">
    <property type="protein sequence ID" value="SFJ59238.1"/>
    <property type="molecule type" value="Genomic_DNA"/>
</dbReference>
<keyword evidence="5" id="KW-0804">Transcription</keyword>
<feature type="binding site" evidence="5">
    <location>
        <begin position="122"/>
        <end position="124"/>
    </location>
    <ligand>
        <name>biotin</name>
        <dbReference type="ChEBI" id="CHEBI:57586"/>
    </ligand>
</feature>
<dbReference type="GO" id="GO:0009249">
    <property type="term" value="P:protein lipoylation"/>
    <property type="evidence" value="ECO:0007669"/>
    <property type="project" value="UniProtKB-ARBA"/>
</dbReference>
<dbReference type="SUPFAM" id="SSF55681">
    <property type="entry name" value="Class II aaRS and biotin synthetases"/>
    <property type="match status" value="1"/>
</dbReference>
<sequence length="325" mass="36430">MGQNIRDRLLSLLIQYQPQFVSGEEISRELGCSRAAVWKHIEELRQEGYEIEARPRSGYRLLYRPDRVAPEEIAYHLHTKKFGREIRYQEVVASTQILAHQWAREGAVEGSLVVAEEQTEGRGRLGRSWYSPPRSGVWMSLILRPPILLTEASHLTLLASLGVKQGIERVTGLPIQIKWPNDLLVHGKKICGILTELRGEQDQIHYVILGMGINVNTPEKNWPEELRAIATSLAIELGGPVHRASLIAAILEELEEVYDHYLQSGFSKIKAKWEQSSGIIGKQIVARTPQGVITGIAEHLNDQGALIIRTDRGLVSVHSADVSLK</sequence>
<dbReference type="InterPro" id="IPR008988">
    <property type="entry name" value="Transcriptional_repressor_C"/>
</dbReference>
<dbReference type="GO" id="GO:0005737">
    <property type="term" value="C:cytoplasm"/>
    <property type="evidence" value="ECO:0007669"/>
    <property type="project" value="TreeGrafter"/>
</dbReference>
<accession>A0A1I3SKE5</accession>
<dbReference type="EC" id="6.3.4.15" evidence="5"/>
<keyword evidence="5" id="KW-0805">Transcription regulation</keyword>
<dbReference type="PROSITE" id="PS51733">
    <property type="entry name" value="BPL_LPL_CATALYTIC"/>
    <property type="match status" value="1"/>
</dbReference>
<dbReference type="SUPFAM" id="SSF50037">
    <property type="entry name" value="C-terminal domain of transcriptional repressors"/>
    <property type="match status" value="1"/>
</dbReference>
<evidence type="ECO:0000256" key="4">
    <source>
        <dbReference type="ARBA" id="ARBA00023267"/>
    </source>
</evidence>
<dbReference type="InterPro" id="IPR013196">
    <property type="entry name" value="HTH_11"/>
</dbReference>
<dbReference type="InterPro" id="IPR036388">
    <property type="entry name" value="WH-like_DNA-bd_sf"/>
</dbReference>
<comment type="caution">
    <text evidence="5">Lacks conserved residue(s) required for the propagation of feature annotation.</text>
</comment>
<dbReference type="NCBIfam" id="TIGR00121">
    <property type="entry name" value="birA_ligase"/>
    <property type="match status" value="1"/>
</dbReference>
<dbReference type="RefSeq" id="WP_093230854.1">
    <property type="nucleotide sequence ID" value="NZ_FORR01000013.1"/>
</dbReference>
<dbReference type="GO" id="GO:0005524">
    <property type="term" value="F:ATP binding"/>
    <property type="evidence" value="ECO:0007669"/>
    <property type="project" value="UniProtKB-UniRule"/>
</dbReference>
<dbReference type="Pfam" id="PF08279">
    <property type="entry name" value="HTH_11"/>
    <property type="match status" value="1"/>
</dbReference>
<dbReference type="HAMAP" id="MF_00978">
    <property type="entry name" value="Bifunct_BirA"/>
    <property type="match status" value="1"/>
</dbReference>
<dbReference type="InterPro" id="IPR036390">
    <property type="entry name" value="WH_DNA-bd_sf"/>
</dbReference>
<dbReference type="Gene3D" id="3.30.930.10">
    <property type="entry name" value="Bira Bifunctional Protein, Domain 2"/>
    <property type="match status" value="1"/>
</dbReference>
<dbReference type="Gene3D" id="2.30.30.100">
    <property type="match status" value="1"/>
</dbReference>
<dbReference type="GO" id="GO:0016740">
    <property type="term" value="F:transferase activity"/>
    <property type="evidence" value="ECO:0007669"/>
    <property type="project" value="UniProtKB-ARBA"/>
</dbReference>
<name>A0A1I3SKE5_9BACL</name>
<gene>
    <name evidence="5" type="primary">birA</name>
    <name evidence="7" type="ORF">SAMN05421852_11384</name>
</gene>
<comment type="catalytic activity">
    <reaction evidence="5">
        <text>biotin + L-lysyl-[protein] + ATP = N(6)-biotinyl-L-lysyl-[protein] + AMP + diphosphate + H(+)</text>
        <dbReference type="Rhea" id="RHEA:11756"/>
        <dbReference type="Rhea" id="RHEA-COMP:9752"/>
        <dbReference type="Rhea" id="RHEA-COMP:10505"/>
        <dbReference type="ChEBI" id="CHEBI:15378"/>
        <dbReference type="ChEBI" id="CHEBI:29969"/>
        <dbReference type="ChEBI" id="CHEBI:30616"/>
        <dbReference type="ChEBI" id="CHEBI:33019"/>
        <dbReference type="ChEBI" id="CHEBI:57586"/>
        <dbReference type="ChEBI" id="CHEBI:83144"/>
        <dbReference type="ChEBI" id="CHEBI:456215"/>
        <dbReference type="EC" id="6.3.4.15"/>
    </reaction>
</comment>
<keyword evidence="1 5" id="KW-0436">Ligase</keyword>
<dbReference type="InterPro" id="IPR004143">
    <property type="entry name" value="BPL_LPL_catalytic"/>
</dbReference>
<reference evidence="7 8" key="1">
    <citation type="submission" date="2016-10" db="EMBL/GenBank/DDBJ databases">
        <authorList>
            <person name="de Groot N.N."/>
        </authorList>
    </citation>
    <scope>NUCLEOTIDE SEQUENCE [LARGE SCALE GENOMIC DNA]</scope>
    <source>
        <strain evidence="7 8">DSM 44778</strain>
    </source>
</reference>
<dbReference type="Pfam" id="PF02237">
    <property type="entry name" value="BPL_C"/>
    <property type="match status" value="1"/>
</dbReference>
<dbReference type="GO" id="GO:0003677">
    <property type="term" value="F:DNA binding"/>
    <property type="evidence" value="ECO:0007669"/>
    <property type="project" value="UniProtKB-UniRule"/>
</dbReference>
<protein>
    <recommendedName>
        <fullName evidence="5">Bifunctional ligase/repressor BirA</fullName>
    </recommendedName>
    <alternativeName>
        <fullName evidence="5">Biotin--[acetyl-CoA-carboxylase] ligase</fullName>
        <ecNumber evidence="5">6.3.4.15</ecNumber>
    </alternativeName>
    <alternativeName>
        <fullName evidence="5">Biotin--protein ligase</fullName>
    </alternativeName>
    <alternativeName>
        <fullName evidence="5">Biotin-[acetyl-CoA carboxylase] synthetase</fullName>
    </alternativeName>
</protein>
<keyword evidence="5" id="KW-0238">DNA-binding</keyword>
<dbReference type="STRING" id="46223.SAMN05421852_11384"/>
<keyword evidence="4 5" id="KW-0092">Biotin</keyword>
<dbReference type="CDD" id="cd16442">
    <property type="entry name" value="BPL"/>
    <property type="match status" value="1"/>
</dbReference>
<evidence type="ECO:0000256" key="3">
    <source>
        <dbReference type="ARBA" id="ARBA00022840"/>
    </source>
</evidence>
<comment type="function">
    <text evidence="5">Acts both as a biotin--[acetyl-CoA-carboxylase] ligase and a repressor.</text>
</comment>
<feature type="domain" description="BPL/LPL catalytic" evidence="6">
    <location>
        <begin position="71"/>
        <end position="262"/>
    </location>
</feature>